<protein>
    <recommendedName>
        <fullName evidence="6">SET domain-containing protein</fullName>
    </recommendedName>
</protein>
<gene>
    <name evidence="7" type="ORF">A3B35_02405</name>
</gene>
<evidence type="ECO:0000256" key="2">
    <source>
        <dbReference type="ARBA" id="ARBA00022454"/>
    </source>
</evidence>
<dbReference type="Proteomes" id="UP000177215">
    <property type="component" value="Unassembled WGS sequence"/>
</dbReference>
<dbReference type="Pfam" id="PF00856">
    <property type="entry name" value="SET"/>
    <property type="match status" value="1"/>
</dbReference>
<dbReference type="InterPro" id="IPR001214">
    <property type="entry name" value="SET_dom"/>
</dbReference>
<dbReference type="GO" id="GO:0008168">
    <property type="term" value="F:methyltransferase activity"/>
    <property type="evidence" value="ECO:0007669"/>
    <property type="project" value="UniProtKB-KW"/>
</dbReference>
<dbReference type="GO" id="GO:0032259">
    <property type="term" value="P:methylation"/>
    <property type="evidence" value="ECO:0007669"/>
    <property type="project" value="UniProtKB-KW"/>
</dbReference>
<evidence type="ECO:0000256" key="5">
    <source>
        <dbReference type="ARBA" id="ARBA00022691"/>
    </source>
</evidence>
<reference evidence="7 8" key="1">
    <citation type="journal article" date="2016" name="Nat. Commun.">
        <title>Thousands of microbial genomes shed light on interconnected biogeochemical processes in an aquifer system.</title>
        <authorList>
            <person name="Anantharaman K."/>
            <person name="Brown C.T."/>
            <person name="Hug L.A."/>
            <person name="Sharon I."/>
            <person name="Castelle C.J."/>
            <person name="Probst A.J."/>
            <person name="Thomas B.C."/>
            <person name="Singh A."/>
            <person name="Wilkins M.J."/>
            <person name="Karaoz U."/>
            <person name="Brodie E.L."/>
            <person name="Williams K.H."/>
            <person name="Hubbard S.S."/>
            <person name="Banfield J.F."/>
        </authorList>
    </citation>
    <scope>NUCLEOTIDE SEQUENCE [LARGE SCALE GENOMIC DNA]</scope>
</reference>
<keyword evidence="2" id="KW-0158">Chromosome</keyword>
<evidence type="ECO:0000256" key="4">
    <source>
        <dbReference type="ARBA" id="ARBA00022679"/>
    </source>
</evidence>
<comment type="caution">
    <text evidence="7">The sequence shown here is derived from an EMBL/GenBank/DDBJ whole genome shotgun (WGS) entry which is preliminary data.</text>
</comment>
<dbReference type="SMART" id="SM00317">
    <property type="entry name" value="SET"/>
    <property type="match status" value="1"/>
</dbReference>
<sequence length="133" mass="14971">MNAVSYTVQARPGIGDGLFAARKFRKGEFVIEYTGERISSSYADTLPSRYLFEVDSKWTIDASAKHNTGRFVNHSCEPNCEAEIEGGCVLFYALRTIQEGEELTIDYGEEYFDEFIRPTSCKCIRCARAVGVK</sequence>
<name>A0A1F6ETM8_9BACT</name>
<comment type="subcellular location">
    <subcellularLocation>
        <location evidence="1">Chromosome</location>
    </subcellularLocation>
</comment>
<dbReference type="PROSITE" id="PS50280">
    <property type="entry name" value="SET"/>
    <property type="match status" value="1"/>
</dbReference>
<keyword evidence="5" id="KW-0949">S-adenosyl-L-methionine</keyword>
<keyword evidence="3" id="KW-0489">Methyltransferase</keyword>
<evidence type="ECO:0000313" key="8">
    <source>
        <dbReference type="Proteomes" id="UP000177215"/>
    </source>
</evidence>
<dbReference type="InterPro" id="IPR050777">
    <property type="entry name" value="SET2_Histone-Lys_MeTrsfase"/>
</dbReference>
<dbReference type="SUPFAM" id="SSF82199">
    <property type="entry name" value="SET domain"/>
    <property type="match status" value="1"/>
</dbReference>
<evidence type="ECO:0000259" key="6">
    <source>
        <dbReference type="PROSITE" id="PS50280"/>
    </source>
</evidence>
<feature type="domain" description="SET" evidence="6">
    <location>
        <begin position="1"/>
        <end position="108"/>
    </location>
</feature>
<accession>A0A1F6ETM8</accession>
<organism evidence="7 8">
    <name type="scientific">Candidatus Kaiserbacteria bacterium RIFCSPLOWO2_01_FULL_54_24</name>
    <dbReference type="NCBI Taxonomy" id="1798515"/>
    <lineage>
        <taxon>Bacteria</taxon>
        <taxon>Candidatus Kaiseribacteriota</taxon>
    </lineage>
</organism>
<keyword evidence="4" id="KW-0808">Transferase</keyword>
<dbReference type="AlphaFoldDB" id="A0A1F6ETM8"/>
<evidence type="ECO:0000313" key="7">
    <source>
        <dbReference type="EMBL" id="OGG76981.1"/>
    </source>
</evidence>
<dbReference type="PANTHER" id="PTHR22884">
    <property type="entry name" value="SET DOMAIN PROTEINS"/>
    <property type="match status" value="1"/>
</dbReference>
<dbReference type="Gene3D" id="2.170.270.10">
    <property type="entry name" value="SET domain"/>
    <property type="match status" value="1"/>
</dbReference>
<dbReference type="GO" id="GO:0005694">
    <property type="term" value="C:chromosome"/>
    <property type="evidence" value="ECO:0007669"/>
    <property type="project" value="UniProtKB-SubCell"/>
</dbReference>
<dbReference type="EMBL" id="MFMC01000030">
    <property type="protein sequence ID" value="OGG76981.1"/>
    <property type="molecule type" value="Genomic_DNA"/>
</dbReference>
<evidence type="ECO:0000256" key="1">
    <source>
        <dbReference type="ARBA" id="ARBA00004286"/>
    </source>
</evidence>
<dbReference type="InterPro" id="IPR046341">
    <property type="entry name" value="SET_dom_sf"/>
</dbReference>
<proteinExistence type="predicted"/>
<dbReference type="STRING" id="1798515.A3B35_02405"/>
<evidence type="ECO:0000256" key="3">
    <source>
        <dbReference type="ARBA" id="ARBA00022603"/>
    </source>
</evidence>